<accession>A0A429V890</accession>
<dbReference type="Pfam" id="PF03886">
    <property type="entry name" value="ABC_trans_aux"/>
    <property type="match status" value="1"/>
</dbReference>
<dbReference type="EMBL" id="RWJF01000001">
    <property type="protein sequence ID" value="RST30087.1"/>
    <property type="molecule type" value="Genomic_DNA"/>
</dbReference>
<dbReference type="PROSITE" id="PS51257">
    <property type="entry name" value="PROKAR_LIPOPROTEIN"/>
    <property type="match status" value="1"/>
</dbReference>
<evidence type="ECO:0000313" key="3">
    <source>
        <dbReference type="Proteomes" id="UP000274661"/>
    </source>
</evidence>
<feature type="domain" description="ABC-type transport auxiliary lipoprotein component" evidence="1">
    <location>
        <begin position="34"/>
        <end position="193"/>
    </location>
</feature>
<name>A0A429V890_9SPHN</name>
<dbReference type="SUPFAM" id="SSF159594">
    <property type="entry name" value="XCC0632-like"/>
    <property type="match status" value="1"/>
</dbReference>
<gene>
    <name evidence="2" type="ORF">HMF7854_04045</name>
</gene>
<evidence type="ECO:0000259" key="1">
    <source>
        <dbReference type="Pfam" id="PF03886"/>
    </source>
</evidence>
<protein>
    <submittedName>
        <fullName evidence="2">ABC transporter</fullName>
    </submittedName>
</protein>
<dbReference type="AlphaFoldDB" id="A0A429V890"/>
<proteinExistence type="predicted"/>
<comment type="caution">
    <text evidence="2">The sequence shown here is derived from an EMBL/GenBank/DDBJ whole genome shotgun (WGS) entry which is preliminary data.</text>
</comment>
<keyword evidence="3" id="KW-1185">Reference proteome</keyword>
<dbReference type="InterPro" id="IPR005586">
    <property type="entry name" value="ABC_trans_aux"/>
</dbReference>
<reference evidence="2 3" key="1">
    <citation type="submission" date="2018-12" db="EMBL/GenBank/DDBJ databases">
        <title>Sphingomonas sp. HMF7854 Genome sequencing and assembly.</title>
        <authorList>
            <person name="Cha I."/>
            <person name="Kang H."/>
            <person name="Kim H."/>
            <person name="Kang J."/>
            <person name="Joh K."/>
        </authorList>
    </citation>
    <scope>NUCLEOTIDE SEQUENCE [LARGE SCALE GENOMIC DNA]</scope>
    <source>
        <strain evidence="2 3">HMF7854</strain>
    </source>
</reference>
<dbReference type="OrthoDB" id="7391077at2"/>
<dbReference type="Proteomes" id="UP000274661">
    <property type="component" value="Unassembled WGS sequence"/>
</dbReference>
<evidence type="ECO:0000313" key="2">
    <source>
        <dbReference type="EMBL" id="RST30087.1"/>
    </source>
</evidence>
<organism evidence="2 3">
    <name type="scientific">Sphingomonas ginkgonis</name>
    <dbReference type="NCBI Taxonomy" id="2315330"/>
    <lineage>
        <taxon>Bacteria</taxon>
        <taxon>Pseudomonadati</taxon>
        <taxon>Pseudomonadota</taxon>
        <taxon>Alphaproteobacteria</taxon>
        <taxon>Sphingomonadales</taxon>
        <taxon>Sphingomonadaceae</taxon>
        <taxon>Sphingomonas</taxon>
    </lineage>
</organism>
<dbReference type="Gene3D" id="3.40.50.10610">
    <property type="entry name" value="ABC-type transport auxiliary lipoprotein component"/>
    <property type="match status" value="1"/>
</dbReference>
<sequence length="201" mass="21181">MSRTLRWTFAAGAALALSACGGLLGGGKPPAHLYTLSPEATAPTDVQRSASAGEAITVNVPVTGRELRSNRVPVQEGPTSIAYVANMTLIDSPDRLLQDLISETLRRTTGRVVMNPRQATFDPGLTVSGELRRFGYDATARQVMVTYDAALSTQGGTRVETRRFEASAPADGTVTTVAPALNRAANQVASDVARWVAGPAR</sequence>
<dbReference type="RefSeq" id="WP_126717921.1">
    <property type="nucleotide sequence ID" value="NZ_RWJF01000001.1"/>
</dbReference>